<feature type="domain" description="OmpR/PhoB-type" evidence="9">
    <location>
        <begin position="131"/>
        <end position="230"/>
    </location>
</feature>
<comment type="caution">
    <text evidence="10">The sequence shown here is derived from an EMBL/GenBank/DDBJ whole genome shotgun (WGS) entry which is preliminary data.</text>
</comment>
<gene>
    <name evidence="10" type="ORF">NPA36_01820</name>
</gene>
<dbReference type="SUPFAM" id="SSF46894">
    <property type="entry name" value="C-terminal effector domain of the bipartite response regulators"/>
    <property type="match status" value="1"/>
</dbReference>
<dbReference type="SUPFAM" id="SSF52172">
    <property type="entry name" value="CheY-like"/>
    <property type="match status" value="1"/>
</dbReference>
<keyword evidence="1 6" id="KW-0597">Phosphoprotein</keyword>
<keyword evidence="2" id="KW-0902">Two-component regulatory system</keyword>
<evidence type="ECO:0000256" key="4">
    <source>
        <dbReference type="ARBA" id="ARBA00023125"/>
    </source>
</evidence>
<dbReference type="PROSITE" id="PS51755">
    <property type="entry name" value="OMPR_PHOB"/>
    <property type="match status" value="1"/>
</dbReference>
<evidence type="ECO:0000256" key="3">
    <source>
        <dbReference type="ARBA" id="ARBA00023015"/>
    </source>
</evidence>
<keyword evidence="4 7" id="KW-0238">DNA-binding</keyword>
<dbReference type="InterPro" id="IPR036388">
    <property type="entry name" value="WH-like_DNA-bd_sf"/>
</dbReference>
<protein>
    <submittedName>
        <fullName evidence="10">Response regulator transcription factor</fullName>
    </submittedName>
</protein>
<evidence type="ECO:0000256" key="7">
    <source>
        <dbReference type="PROSITE-ProRule" id="PRU01091"/>
    </source>
</evidence>
<dbReference type="InterPro" id="IPR016032">
    <property type="entry name" value="Sig_transdc_resp-reg_C-effctor"/>
</dbReference>
<dbReference type="InterPro" id="IPR011006">
    <property type="entry name" value="CheY-like_superfamily"/>
</dbReference>
<evidence type="ECO:0000259" key="9">
    <source>
        <dbReference type="PROSITE" id="PS51755"/>
    </source>
</evidence>
<dbReference type="Pfam" id="PF00486">
    <property type="entry name" value="Trans_reg_C"/>
    <property type="match status" value="1"/>
</dbReference>
<evidence type="ECO:0000259" key="8">
    <source>
        <dbReference type="PROSITE" id="PS50110"/>
    </source>
</evidence>
<evidence type="ECO:0000256" key="2">
    <source>
        <dbReference type="ARBA" id="ARBA00023012"/>
    </source>
</evidence>
<dbReference type="PANTHER" id="PTHR48111">
    <property type="entry name" value="REGULATOR OF RPOS"/>
    <property type="match status" value="1"/>
</dbReference>
<dbReference type="InterPro" id="IPR039420">
    <property type="entry name" value="WalR-like"/>
</dbReference>
<evidence type="ECO:0000256" key="1">
    <source>
        <dbReference type="ARBA" id="ARBA00022553"/>
    </source>
</evidence>
<keyword evidence="5" id="KW-0804">Transcription</keyword>
<evidence type="ECO:0000256" key="6">
    <source>
        <dbReference type="PROSITE-ProRule" id="PRU00169"/>
    </source>
</evidence>
<dbReference type="Pfam" id="PF00072">
    <property type="entry name" value="Response_reg"/>
    <property type="match status" value="1"/>
</dbReference>
<dbReference type="PANTHER" id="PTHR48111:SF2">
    <property type="entry name" value="RESPONSE REGULATOR SAER"/>
    <property type="match status" value="1"/>
</dbReference>
<evidence type="ECO:0000313" key="10">
    <source>
        <dbReference type="EMBL" id="MCQ9209305.1"/>
    </source>
</evidence>
<dbReference type="Gene3D" id="3.40.50.2300">
    <property type="match status" value="1"/>
</dbReference>
<keyword evidence="3" id="KW-0805">Transcription regulation</keyword>
<proteinExistence type="predicted"/>
<feature type="modified residue" description="4-aspartylphosphate" evidence="6">
    <location>
        <position position="53"/>
    </location>
</feature>
<dbReference type="InterPro" id="IPR001867">
    <property type="entry name" value="OmpR/PhoB-type_DNA-bd"/>
</dbReference>
<dbReference type="InterPro" id="IPR001789">
    <property type="entry name" value="Sig_transdc_resp-reg_receiver"/>
</dbReference>
<dbReference type="EMBL" id="JANHNZ010000001">
    <property type="protein sequence ID" value="MCQ9209305.1"/>
    <property type="molecule type" value="Genomic_DNA"/>
</dbReference>
<dbReference type="CDD" id="cd17574">
    <property type="entry name" value="REC_OmpR"/>
    <property type="match status" value="1"/>
</dbReference>
<reference evidence="10" key="2">
    <citation type="journal article" date="2023" name="Curr. Microbiol.">
        <title>Granulicatella seriolae sp. nov., a Novel Facultative Anaerobe Isolated from Yellowtail Marine Fish.</title>
        <authorList>
            <person name="Lee M."/>
            <person name="Choi Y.J."/>
            <person name="Farooq A."/>
            <person name="Jeong J.B."/>
            <person name="Jung M.Y."/>
        </authorList>
    </citation>
    <scope>NUCLEOTIDE SEQUENCE</scope>
    <source>
        <strain evidence="10">S8</strain>
    </source>
</reference>
<dbReference type="SMART" id="SM00448">
    <property type="entry name" value="REC"/>
    <property type="match status" value="1"/>
</dbReference>
<evidence type="ECO:0000313" key="11">
    <source>
        <dbReference type="Proteomes" id="UP001059480"/>
    </source>
</evidence>
<dbReference type="RefSeq" id="WP_256944410.1">
    <property type="nucleotide sequence ID" value="NZ_JANHNZ010000001.1"/>
</dbReference>
<accession>A0ABT1WLF7</accession>
<name>A0ABT1WLF7_9LACT</name>
<feature type="domain" description="Response regulatory" evidence="8">
    <location>
        <begin position="4"/>
        <end position="117"/>
    </location>
</feature>
<sequence>MSYTILIAEDDQDIIEILTLYLESADYRVYAASNGTEAIKLFQQHHIDMVVLDIMMPELNGYDVTKAIREQSNVPILILSAKTQDMDKILGLNMGADDYMTKPFNPLEIIARIKSNLRRYYELGASNNQVLSTLTLGQLSLNMEKASLEKNGQPIALTATEFKIIAMLMKSPGHIFTKVQLYEQVSGQDYVSDDNTMMVHISNLRDKIEDDSRNPQYIKTVRGVGYKIEKT</sequence>
<feature type="DNA-binding region" description="OmpR/PhoB-type" evidence="7">
    <location>
        <begin position="131"/>
        <end position="230"/>
    </location>
</feature>
<dbReference type="PROSITE" id="PS50110">
    <property type="entry name" value="RESPONSE_REGULATORY"/>
    <property type="match status" value="1"/>
</dbReference>
<dbReference type="SMART" id="SM00862">
    <property type="entry name" value="Trans_reg_C"/>
    <property type="match status" value="1"/>
</dbReference>
<keyword evidence="11" id="KW-1185">Reference proteome</keyword>
<dbReference type="Gene3D" id="1.10.10.10">
    <property type="entry name" value="Winged helix-like DNA-binding domain superfamily/Winged helix DNA-binding domain"/>
    <property type="match status" value="1"/>
</dbReference>
<organism evidence="10 11">
    <name type="scientific">Granulicatella seriolae</name>
    <dbReference type="NCBI Taxonomy" id="2967226"/>
    <lineage>
        <taxon>Bacteria</taxon>
        <taxon>Bacillati</taxon>
        <taxon>Bacillota</taxon>
        <taxon>Bacilli</taxon>
        <taxon>Lactobacillales</taxon>
        <taxon>Carnobacteriaceae</taxon>
        <taxon>Granulicatella</taxon>
    </lineage>
</organism>
<dbReference type="Proteomes" id="UP001059480">
    <property type="component" value="Unassembled WGS sequence"/>
</dbReference>
<reference evidence="10" key="3">
    <citation type="journal article" date="2023" name="Microbiol. Resour. Announc.">
        <title>Draft Genome Sequence of Granulicatella sp. Strain S8, Isolated from a Marine Fish, Seriola quinqueradiata.</title>
        <authorList>
            <person name="Lee M."/>
            <person name="Farooq A."/>
            <person name="Jeong J.B."/>
            <person name="Jung M.Y."/>
        </authorList>
    </citation>
    <scope>NUCLEOTIDE SEQUENCE</scope>
    <source>
        <strain evidence="10">S8</strain>
    </source>
</reference>
<dbReference type="CDD" id="cd00383">
    <property type="entry name" value="trans_reg_C"/>
    <property type="match status" value="1"/>
</dbReference>
<dbReference type="Gene3D" id="6.10.250.690">
    <property type="match status" value="1"/>
</dbReference>
<evidence type="ECO:0000256" key="5">
    <source>
        <dbReference type="ARBA" id="ARBA00023163"/>
    </source>
</evidence>
<reference evidence="10" key="1">
    <citation type="submission" date="2022-07" db="EMBL/GenBank/DDBJ databases">
        <authorList>
            <person name="Jung M.-Y."/>
            <person name="Lee M."/>
        </authorList>
    </citation>
    <scope>NUCLEOTIDE SEQUENCE</scope>
    <source>
        <strain evidence="10">S8</strain>
    </source>
</reference>